<evidence type="ECO:0000259" key="9">
    <source>
        <dbReference type="PROSITE" id="PS50893"/>
    </source>
</evidence>
<dbReference type="GO" id="GO:0016887">
    <property type="term" value="F:ATP hydrolysis activity"/>
    <property type="evidence" value="ECO:0007669"/>
    <property type="project" value="InterPro"/>
</dbReference>
<dbReference type="NCBIfam" id="TIGR00972">
    <property type="entry name" value="3a0107s01c2"/>
    <property type="match status" value="1"/>
</dbReference>
<evidence type="ECO:0000313" key="11">
    <source>
        <dbReference type="Proteomes" id="UP000249688"/>
    </source>
</evidence>
<evidence type="ECO:0000256" key="6">
    <source>
        <dbReference type="ARBA" id="ARBA00022840"/>
    </source>
</evidence>
<dbReference type="SUPFAM" id="SSF52540">
    <property type="entry name" value="P-loop containing nucleoside triphosphate hydrolases"/>
    <property type="match status" value="1"/>
</dbReference>
<evidence type="ECO:0000256" key="4">
    <source>
        <dbReference type="ARBA" id="ARBA00022592"/>
    </source>
</evidence>
<evidence type="ECO:0000256" key="7">
    <source>
        <dbReference type="ARBA" id="ARBA00022967"/>
    </source>
</evidence>
<keyword evidence="5" id="KW-0547">Nucleotide-binding</keyword>
<evidence type="ECO:0000256" key="8">
    <source>
        <dbReference type="ARBA" id="ARBA00023136"/>
    </source>
</evidence>
<dbReference type="SMART" id="SM00382">
    <property type="entry name" value="AAA"/>
    <property type="match status" value="1"/>
</dbReference>
<dbReference type="InterPro" id="IPR003439">
    <property type="entry name" value="ABC_transporter-like_ATP-bd"/>
</dbReference>
<evidence type="ECO:0000256" key="2">
    <source>
        <dbReference type="ARBA" id="ARBA00022475"/>
    </source>
</evidence>
<accession>A0A2W7IMY1</accession>
<dbReference type="PANTHER" id="PTHR43423:SF3">
    <property type="entry name" value="PHOSPHATE IMPORT ATP-BINDING PROTEIN PSTB"/>
    <property type="match status" value="1"/>
</dbReference>
<name>A0A2W7IMY1_9PROT</name>
<dbReference type="GO" id="GO:0005315">
    <property type="term" value="F:phosphate transmembrane transporter activity"/>
    <property type="evidence" value="ECO:0007669"/>
    <property type="project" value="InterPro"/>
</dbReference>
<dbReference type="Pfam" id="PF00005">
    <property type="entry name" value="ABC_tran"/>
    <property type="match status" value="1"/>
</dbReference>
<dbReference type="PROSITE" id="PS00211">
    <property type="entry name" value="ABC_TRANSPORTER_1"/>
    <property type="match status" value="1"/>
</dbReference>
<dbReference type="PANTHER" id="PTHR43423">
    <property type="entry name" value="ABC TRANSPORTER I FAMILY MEMBER 17"/>
    <property type="match status" value="1"/>
</dbReference>
<dbReference type="AlphaFoldDB" id="A0A2W7IMY1"/>
<dbReference type="GO" id="GO:0035435">
    <property type="term" value="P:phosphate ion transmembrane transport"/>
    <property type="evidence" value="ECO:0007669"/>
    <property type="project" value="InterPro"/>
</dbReference>
<dbReference type="PROSITE" id="PS50893">
    <property type="entry name" value="ABC_TRANSPORTER_2"/>
    <property type="match status" value="1"/>
</dbReference>
<dbReference type="CDD" id="cd03260">
    <property type="entry name" value="ABC_PstB_phosphate_transporter"/>
    <property type="match status" value="1"/>
</dbReference>
<dbReference type="GO" id="GO:0016020">
    <property type="term" value="C:membrane"/>
    <property type="evidence" value="ECO:0007669"/>
    <property type="project" value="InterPro"/>
</dbReference>
<dbReference type="GO" id="GO:0005524">
    <property type="term" value="F:ATP binding"/>
    <property type="evidence" value="ECO:0007669"/>
    <property type="project" value="UniProtKB-KW"/>
</dbReference>
<dbReference type="InterPro" id="IPR003593">
    <property type="entry name" value="AAA+_ATPase"/>
</dbReference>
<proteinExistence type="predicted"/>
<keyword evidence="4" id="KW-0592">Phosphate transport</keyword>
<keyword evidence="7" id="KW-1278">Translocase</keyword>
<evidence type="ECO:0000256" key="1">
    <source>
        <dbReference type="ARBA" id="ARBA00022448"/>
    </source>
</evidence>
<feature type="domain" description="ABC transporter" evidence="9">
    <location>
        <begin position="14"/>
        <end position="255"/>
    </location>
</feature>
<evidence type="ECO:0000256" key="5">
    <source>
        <dbReference type="ARBA" id="ARBA00022741"/>
    </source>
</evidence>
<evidence type="ECO:0000313" key="10">
    <source>
        <dbReference type="EMBL" id="PZW47135.1"/>
    </source>
</evidence>
<organism evidence="10 11">
    <name type="scientific">Humitalea rosea</name>
    <dbReference type="NCBI Taxonomy" id="990373"/>
    <lineage>
        <taxon>Bacteria</taxon>
        <taxon>Pseudomonadati</taxon>
        <taxon>Pseudomonadota</taxon>
        <taxon>Alphaproteobacteria</taxon>
        <taxon>Acetobacterales</taxon>
        <taxon>Roseomonadaceae</taxon>
        <taxon>Humitalea</taxon>
    </lineage>
</organism>
<keyword evidence="2" id="KW-1003">Cell membrane</keyword>
<keyword evidence="6 10" id="KW-0067">ATP-binding</keyword>
<dbReference type="InterPro" id="IPR027417">
    <property type="entry name" value="P-loop_NTPase"/>
</dbReference>
<dbReference type="InterPro" id="IPR017871">
    <property type="entry name" value="ABC_transporter-like_CS"/>
</dbReference>
<protein>
    <submittedName>
        <fullName evidence="10">Phosphate ABC transporter ATP-binding protein (PhoT family)</fullName>
    </submittedName>
</protein>
<keyword evidence="11" id="KW-1185">Reference proteome</keyword>
<keyword evidence="3" id="KW-0997">Cell inner membrane</keyword>
<dbReference type="EMBL" id="QKYU01000007">
    <property type="protein sequence ID" value="PZW47135.1"/>
    <property type="molecule type" value="Genomic_DNA"/>
</dbReference>
<comment type="caution">
    <text evidence="10">The sequence shown here is derived from an EMBL/GenBank/DDBJ whole genome shotgun (WGS) entry which is preliminary data.</text>
</comment>
<keyword evidence="1" id="KW-0813">Transport</keyword>
<dbReference type="Proteomes" id="UP000249688">
    <property type="component" value="Unassembled WGS sequence"/>
</dbReference>
<sequence>MSTSPPHRPPADKIVMHDVNFFYGAVQALHDVNLSFPDRSVTALIGPSGCGKTTLIRIINRLFDMYPDQRATGTVLVDGEDILDPGINVARLRARIGMTFQRPNPFPMSIHENVAFGIALHHDLSRSEMDARVEAALRDAALWDEVKEILDHSALDLSGGQQQRLCIARAIALRPEILLFDEPCAALDPVSTARIEDLIDDLRRRYCVVIVTHNMEQAARVADRVAFMYLGEAIETGSAEDIFIRPKDPRTRDYVTGRFG</sequence>
<evidence type="ECO:0000256" key="3">
    <source>
        <dbReference type="ARBA" id="ARBA00022519"/>
    </source>
</evidence>
<dbReference type="InterPro" id="IPR005670">
    <property type="entry name" value="PstB-like"/>
</dbReference>
<keyword evidence="8" id="KW-0472">Membrane</keyword>
<dbReference type="Gene3D" id="3.40.50.300">
    <property type="entry name" value="P-loop containing nucleotide triphosphate hydrolases"/>
    <property type="match status" value="1"/>
</dbReference>
<gene>
    <name evidence="10" type="ORF">C8P66_107173</name>
</gene>
<reference evidence="10 11" key="1">
    <citation type="submission" date="2018-06" db="EMBL/GenBank/DDBJ databases">
        <title>Genomic Encyclopedia of Archaeal and Bacterial Type Strains, Phase II (KMG-II): from individual species to whole genera.</title>
        <authorList>
            <person name="Goeker M."/>
        </authorList>
    </citation>
    <scope>NUCLEOTIDE SEQUENCE [LARGE SCALE GENOMIC DNA]</scope>
    <source>
        <strain evidence="10 11">DSM 24525</strain>
    </source>
</reference>